<keyword evidence="5" id="KW-0443">Lipid metabolism</keyword>
<evidence type="ECO:0000313" key="10">
    <source>
        <dbReference type="Proteomes" id="UP001449225"/>
    </source>
</evidence>
<evidence type="ECO:0000256" key="6">
    <source>
        <dbReference type="ARBA" id="ARBA00023136"/>
    </source>
</evidence>
<feature type="domain" description="Fatty acid hydroxylase" evidence="8">
    <location>
        <begin position="96"/>
        <end position="232"/>
    </location>
</feature>
<accession>A0ABU9TTF1</accession>
<protein>
    <submittedName>
        <fullName evidence="9">Sterol desaturase family protein</fullName>
        <ecNumber evidence="9">1.-.-.-</ecNumber>
    </submittedName>
</protein>
<feature type="transmembrane region" description="Helical" evidence="7">
    <location>
        <begin position="13"/>
        <end position="30"/>
    </location>
</feature>
<feature type="transmembrane region" description="Helical" evidence="7">
    <location>
        <begin position="149"/>
        <end position="173"/>
    </location>
</feature>
<dbReference type="Pfam" id="PF04116">
    <property type="entry name" value="FA_hydroxylase"/>
    <property type="match status" value="1"/>
</dbReference>
<evidence type="ECO:0000313" key="9">
    <source>
        <dbReference type="EMBL" id="MEM5536947.1"/>
    </source>
</evidence>
<organism evidence="9 10">
    <name type="scientific">Neptuniibacter pectenicola</name>
    <dbReference type="NCBI Taxonomy" id="1806669"/>
    <lineage>
        <taxon>Bacteria</taxon>
        <taxon>Pseudomonadati</taxon>
        <taxon>Pseudomonadota</taxon>
        <taxon>Gammaproteobacteria</taxon>
        <taxon>Oceanospirillales</taxon>
        <taxon>Oceanospirillaceae</taxon>
        <taxon>Neptuniibacter</taxon>
    </lineage>
</organism>
<name>A0ABU9TTF1_9GAMM</name>
<dbReference type="PANTHER" id="PTHR21624:SF1">
    <property type="entry name" value="ALKYLGLYCEROL MONOOXYGENASE"/>
    <property type="match status" value="1"/>
</dbReference>
<feature type="transmembrane region" description="Helical" evidence="7">
    <location>
        <begin position="87"/>
        <end position="108"/>
    </location>
</feature>
<keyword evidence="10" id="KW-1185">Reference proteome</keyword>
<evidence type="ECO:0000256" key="7">
    <source>
        <dbReference type="SAM" id="Phobius"/>
    </source>
</evidence>
<dbReference type="Proteomes" id="UP001449225">
    <property type="component" value="Unassembled WGS sequence"/>
</dbReference>
<evidence type="ECO:0000256" key="3">
    <source>
        <dbReference type="ARBA" id="ARBA00022989"/>
    </source>
</evidence>
<evidence type="ECO:0000256" key="5">
    <source>
        <dbReference type="ARBA" id="ARBA00023098"/>
    </source>
</evidence>
<dbReference type="RefSeq" id="WP_342854550.1">
    <property type="nucleotide sequence ID" value="NZ_JBBMRA010000009.1"/>
</dbReference>
<keyword evidence="3 7" id="KW-1133">Transmembrane helix</keyword>
<comment type="caution">
    <text evidence="9">The sequence shown here is derived from an EMBL/GenBank/DDBJ whole genome shotgun (WGS) entry which is preliminary data.</text>
</comment>
<dbReference type="InterPro" id="IPR006694">
    <property type="entry name" value="Fatty_acid_hydroxylase"/>
</dbReference>
<sequence>MISWDSWLLANELSIRLGFFFGVFLLMGAWETVKPCRPLRFPRWYRWCNNIGLVFLNSVMLRLLFPIAAVGVALTMEQEGYGLLNQIELPLLLNTVITIVVLDMLIYWQHVLFHQIPLLWALHKVHHADPDYDVTTGARFHPIEIVSSMLIKVVAIVLLGPSAVGVLIFEVMLNASAMFNHSNIQLPKAVDKIVRVFFVTPDMHRVHHSQIRQETDSNYGFALSCWDRLFSTYQAQPVKGHLGMDIGLSELSDPKLICTVKGMITLPFRR</sequence>
<keyword evidence="6 7" id="KW-0472">Membrane</keyword>
<dbReference type="EC" id="1.-.-.-" evidence="9"/>
<gene>
    <name evidence="9" type="ORF">WNY58_11145</name>
</gene>
<feature type="transmembrane region" description="Helical" evidence="7">
    <location>
        <begin position="51"/>
        <end position="75"/>
    </location>
</feature>
<evidence type="ECO:0000256" key="4">
    <source>
        <dbReference type="ARBA" id="ARBA00023002"/>
    </source>
</evidence>
<reference evidence="9 10" key="1">
    <citation type="submission" date="2024-03" db="EMBL/GenBank/DDBJ databases">
        <title>Community enrichment and isolation of bacterial strains for fucoidan degradation.</title>
        <authorList>
            <person name="Sichert A."/>
        </authorList>
    </citation>
    <scope>NUCLEOTIDE SEQUENCE [LARGE SCALE GENOMIC DNA]</scope>
    <source>
        <strain evidence="9 10">AS76</strain>
    </source>
</reference>
<proteinExistence type="predicted"/>
<dbReference type="EMBL" id="JBBMRA010000009">
    <property type="protein sequence ID" value="MEM5536947.1"/>
    <property type="molecule type" value="Genomic_DNA"/>
</dbReference>
<evidence type="ECO:0000256" key="2">
    <source>
        <dbReference type="ARBA" id="ARBA00022692"/>
    </source>
</evidence>
<dbReference type="InterPro" id="IPR051689">
    <property type="entry name" value="Sterol_desaturase/TMEM195"/>
</dbReference>
<evidence type="ECO:0000259" key="8">
    <source>
        <dbReference type="Pfam" id="PF04116"/>
    </source>
</evidence>
<keyword evidence="4 9" id="KW-0560">Oxidoreductase</keyword>
<keyword evidence="2 7" id="KW-0812">Transmembrane</keyword>
<comment type="subcellular location">
    <subcellularLocation>
        <location evidence="1">Endomembrane system</location>
        <topology evidence="1">Multi-pass membrane protein</topology>
    </subcellularLocation>
</comment>
<dbReference type="GO" id="GO:0016491">
    <property type="term" value="F:oxidoreductase activity"/>
    <property type="evidence" value="ECO:0007669"/>
    <property type="project" value="UniProtKB-KW"/>
</dbReference>
<dbReference type="PANTHER" id="PTHR21624">
    <property type="entry name" value="STEROL DESATURASE-RELATED PROTEIN"/>
    <property type="match status" value="1"/>
</dbReference>
<evidence type="ECO:0000256" key="1">
    <source>
        <dbReference type="ARBA" id="ARBA00004127"/>
    </source>
</evidence>